<keyword evidence="3" id="KW-0479">Metal-binding</keyword>
<dbReference type="PANTHER" id="PTHR30176">
    <property type="entry name" value="FERREDOXIN-TYPE PROTEIN NAPH"/>
    <property type="match status" value="1"/>
</dbReference>
<dbReference type="Gene3D" id="3.30.70.20">
    <property type="match status" value="1"/>
</dbReference>
<dbReference type="Pfam" id="PF12838">
    <property type="entry name" value="Fer4_7"/>
    <property type="match status" value="1"/>
</dbReference>
<dbReference type="GO" id="GO:0051539">
    <property type="term" value="F:4 iron, 4 sulfur cluster binding"/>
    <property type="evidence" value="ECO:0007669"/>
    <property type="project" value="UniProtKB-KW"/>
</dbReference>
<dbReference type="EMBL" id="SRKY01000007">
    <property type="protein sequence ID" value="THH34297.1"/>
    <property type="molecule type" value="Genomic_DNA"/>
</dbReference>
<keyword evidence="8" id="KW-1133">Transmembrane helix</keyword>
<evidence type="ECO:0000256" key="6">
    <source>
        <dbReference type="ARBA" id="ARBA00023004"/>
    </source>
</evidence>
<dbReference type="NCBIfam" id="NF007013">
    <property type="entry name" value="PRK09477.1"/>
    <property type="match status" value="1"/>
</dbReference>
<evidence type="ECO:0000256" key="7">
    <source>
        <dbReference type="ARBA" id="ARBA00023014"/>
    </source>
</evidence>
<keyword evidence="6" id="KW-0408">Iron</keyword>
<feature type="transmembrane region" description="Helical" evidence="8">
    <location>
        <begin position="170"/>
        <end position="192"/>
    </location>
</feature>
<reference evidence="10 11" key="1">
    <citation type="submission" date="2019-04" db="EMBL/GenBank/DDBJ databases">
        <title>Shimia ponticola sp. nov., isolated from seawater.</title>
        <authorList>
            <person name="Kim Y.-O."/>
            <person name="Yoon J.-H."/>
        </authorList>
    </citation>
    <scope>NUCLEOTIDE SEQUENCE [LARGE SCALE GENOMIC DNA]</scope>
    <source>
        <strain evidence="10 11">MYP11</strain>
    </source>
</reference>
<keyword evidence="4" id="KW-0677">Repeat</keyword>
<dbReference type="Pfam" id="PF12801">
    <property type="entry name" value="Fer4_5"/>
    <property type="match status" value="2"/>
</dbReference>
<keyword evidence="1" id="KW-0813">Transport</keyword>
<evidence type="ECO:0000256" key="4">
    <source>
        <dbReference type="ARBA" id="ARBA00022737"/>
    </source>
</evidence>
<dbReference type="SUPFAM" id="SSF54862">
    <property type="entry name" value="4Fe-4S ferredoxins"/>
    <property type="match status" value="1"/>
</dbReference>
<keyword evidence="7" id="KW-0411">Iron-sulfur</keyword>
<proteinExistence type="predicted"/>
<evidence type="ECO:0000313" key="10">
    <source>
        <dbReference type="EMBL" id="THH34297.1"/>
    </source>
</evidence>
<evidence type="ECO:0000256" key="3">
    <source>
        <dbReference type="ARBA" id="ARBA00022723"/>
    </source>
</evidence>
<keyword evidence="5" id="KW-0249">Electron transport</keyword>
<comment type="caution">
    <text evidence="10">The sequence shown here is derived from an EMBL/GenBank/DDBJ whole genome shotgun (WGS) entry which is preliminary data.</text>
</comment>
<dbReference type="RefSeq" id="WP_136464679.1">
    <property type="nucleotide sequence ID" value="NZ_SRKY01000007.1"/>
</dbReference>
<feature type="domain" description="4Fe-4S ferredoxin-type" evidence="9">
    <location>
        <begin position="254"/>
        <end position="282"/>
    </location>
</feature>
<evidence type="ECO:0000256" key="8">
    <source>
        <dbReference type="SAM" id="Phobius"/>
    </source>
</evidence>
<dbReference type="AlphaFoldDB" id="A0A4S4N7L4"/>
<gene>
    <name evidence="10" type="primary">napH</name>
    <name evidence="10" type="ORF">E4Z66_19055</name>
</gene>
<evidence type="ECO:0000256" key="5">
    <source>
        <dbReference type="ARBA" id="ARBA00022982"/>
    </source>
</evidence>
<dbReference type="GO" id="GO:0005886">
    <property type="term" value="C:plasma membrane"/>
    <property type="evidence" value="ECO:0007669"/>
    <property type="project" value="TreeGrafter"/>
</dbReference>
<dbReference type="OrthoDB" id="9806398at2"/>
<dbReference type="NCBIfam" id="TIGR02163">
    <property type="entry name" value="napH"/>
    <property type="match status" value="1"/>
</dbReference>
<dbReference type="GO" id="GO:0046872">
    <property type="term" value="F:metal ion binding"/>
    <property type="evidence" value="ECO:0007669"/>
    <property type="project" value="UniProtKB-KW"/>
</dbReference>
<organism evidence="10 11">
    <name type="scientific">Aliishimia ponticola</name>
    <dbReference type="NCBI Taxonomy" id="2499833"/>
    <lineage>
        <taxon>Bacteria</taxon>
        <taxon>Pseudomonadati</taxon>
        <taxon>Pseudomonadota</taxon>
        <taxon>Alphaproteobacteria</taxon>
        <taxon>Rhodobacterales</taxon>
        <taxon>Paracoccaceae</taxon>
        <taxon>Aliishimia</taxon>
    </lineage>
</organism>
<keyword evidence="11" id="KW-1185">Reference proteome</keyword>
<dbReference type="InterPro" id="IPR051684">
    <property type="entry name" value="Electron_Trans/Redox"/>
</dbReference>
<keyword evidence="8" id="KW-0812">Transmembrane</keyword>
<dbReference type="PANTHER" id="PTHR30176:SF3">
    <property type="entry name" value="FERREDOXIN-TYPE PROTEIN NAPH"/>
    <property type="match status" value="1"/>
</dbReference>
<keyword evidence="2" id="KW-0004">4Fe-4S</keyword>
<name>A0A4S4N7L4_9RHOB</name>
<protein>
    <submittedName>
        <fullName evidence="10">Quinol dehydrogenase ferredoxin subunit NapH</fullName>
    </submittedName>
</protein>
<keyword evidence="8" id="KW-0472">Membrane</keyword>
<evidence type="ECO:0000259" key="9">
    <source>
        <dbReference type="PROSITE" id="PS51379"/>
    </source>
</evidence>
<evidence type="ECO:0000256" key="1">
    <source>
        <dbReference type="ARBA" id="ARBA00022448"/>
    </source>
</evidence>
<feature type="transmembrane region" description="Helical" evidence="8">
    <location>
        <begin position="140"/>
        <end position="158"/>
    </location>
</feature>
<evidence type="ECO:0000256" key="2">
    <source>
        <dbReference type="ARBA" id="ARBA00022485"/>
    </source>
</evidence>
<dbReference type="InterPro" id="IPR017896">
    <property type="entry name" value="4Fe4S_Fe-S-bd"/>
</dbReference>
<dbReference type="InterPro" id="IPR011886">
    <property type="entry name" value="NapH_MauN"/>
</dbReference>
<feature type="transmembrane region" description="Helical" evidence="8">
    <location>
        <begin position="71"/>
        <end position="100"/>
    </location>
</feature>
<dbReference type="PROSITE" id="PS51379">
    <property type="entry name" value="4FE4S_FER_2"/>
    <property type="match status" value="1"/>
</dbReference>
<feature type="transmembrane region" description="Helical" evidence="8">
    <location>
        <begin position="34"/>
        <end position="51"/>
    </location>
</feature>
<dbReference type="Proteomes" id="UP000306602">
    <property type="component" value="Unassembled WGS sequence"/>
</dbReference>
<evidence type="ECO:0000313" key="11">
    <source>
        <dbReference type="Proteomes" id="UP000306602"/>
    </source>
</evidence>
<sequence>MSAKTRLPTGQEAIAVKGWLGAHKWLLARRASQVFFLAIFLVGPWLGWRIVDGTLAGSRTLKVLPLTDPFIALQGILAGHWPELTALVGALIVLVAYALIGGRMYCSWVCPINPVTDAAHWLHAKFDIPKGWQPKRHTRLWLLGTVLVVSGLTGTVAWEILNPITMVHRGLVFGMGAAWGIVVAVFLFDLFVSRRGWCGHLCPVGAFYGLLGQGSLLRVSASKRAACDDCMDCFAVCPEMQVITPALRGKGDETPLILSPDCTNCGRCIDVCSVDVFTFTHRFDRRIDDVTQPAKPHVAEKAA</sequence>
<accession>A0A4S4N7L4</accession>